<feature type="domain" description="LicD/FKTN/FKRP nucleotidyltransferase" evidence="6">
    <location>
        <begin position="479"/>
        <end position="592"/>
    </location>
</feature>
<comment type="subcellular location">
    <subcellularLocation>
        <location evidence="1">Membrane</location>
        <topology evidence="1">Single-pass membrane protein</topology>
    </subcellularLocation>
</comment>
<evidence type="ECO:0000256" key="3">
    <source>
        <dbReference type="ARBA" id="ARBA00022989"/>
    </source>
</evidence>
<dbReference type="InterPro" id="IPR007074">
    <property type="entry name" value="LicD/FKTN/FKRP_NTP_transf"/>
</dbReference>
<evidence type="ECO:0000259" key="6">
    <source>
        <dbReference type="Pfam" id="PF04991"/>
    </source>
</evidence>
<evidence type="ECO:0000256" key="5">
    <source>
        <dbReference type="SAM" id="Phobius"/>
    </source>
</evidence>
<comment type="caution">
    <text evidence="7">The sequence shown here is derived from an EMBL/GenBank/DDBJ whole genome shotgun (WGS) entry which is preliminary data.</text>
</comment>
<organism evidence="7 8">
    <name type="scientific">[Candida] subhashii</name>
    <dbReference type="NCBI Taxonomy" id="561895"/>
    <lineage>
        <taxon>Eukaryota</taxon>
        <taxon>Fungi</taxon>
        <taxon>Dikarya</taxon>
        <taxon>Ascomycota</taxon>
        <taxon>Saccharomycotina</taxon>
        <taxon>Pichiomycetes</taxon>
        <taxon>Debaryomycetaceae</taxon>
        <taxon>Spathaspora</taxon>
    </lineage>
</organism>
<dbReference type="EMBL" id="JAGSYN010000265">
    <property type="protein sequence ID" value="KAG7661163.1"/>
    <property type="molecule type" value="Genomic_DNA"/>
</dbReference>
<accession>A0A8J5QHW4</accession>
<dbReference type="PANTHER" id="PTHR15407">
    <property type="entry name" value="FUKUTIN-RELATED"/>
    <property type="match status" value="1"/>
</dbReference>
<dbReference type="Pfam" id="PF04991">
    <property type="entry name" value="LicD"/>
    <property type="match status" value="1"/>
</dbReference>
<dbReference type="GO" id="GO:0009100">
    <property type="term" value="P:glycoprotein metabolic process"/>
    <property type="evidence" value="ECO:0007669"/>
    <property type="project" value="UniProtKB-ARBA"/>
</dbReference>
<dbReference type="GO" id="GO:0016020">
    <property type="term" value="C:membrane"/>
    <property type="evidence" value="ECO:0007669"/>
    <property type="project" value="UniProtKB-SubCell"/>
</dbReference>
<dbReference type="AlphaFoldDB" id="A0A8J5QHW4"/>
<keyword evidence="3 5" id="KW-1133">Transmembrane helix</keyword>
<dbReference type="RefSeq" id="XP_049261396.1">
    <property type="nucleotide sequence ID" value="XM_049409391.1"/>
</dbReference>
<dbReference type="PANTHER" id="PTHR15407:SF28">
    <property type="entry name" value="RIBITOL-5-PHOSPHATE TRANSFERASE FKTN"/>
    <property type="match status" value="1"/>
</dbReference>
<evidence type="ECO:0000256" key="1">
    <source>
        <dbReference type="ARBA" id="ARBA00004167"/>
    </source>
</evidence>
<evidence type="ECO:0000313" key="7">
    <source>
        <dbReference type="EMBL" id="KAG7661163.1"/>
    </source>
</evidence>
<reference evidence="7 8" key="1">
    <citation type="journal article" date="2021" name="DNA Res.">
        <title>Genome analysis of Candida subhashii reveals its hybrid nature and dual mitochondrial genome conformations.</title>
        <authorList>
            <person name="Mixao V."/>
            <person name="Hegedusova E."/>
            <person name="Saus E."/>
            <person name="Pryszcz L.P."/>
            <person name="Cillingova A."/>
            <person name="Nosek J."/>
            <person name="Gabaldon T."/>
        </authorList>
    </citation>
    <scope>NUCLEOTIDE SEQUENCE [LARGE SCALE GENOMIC DNA]</scope>
    <source>
        <strain evidence="7 8">CBS 10753</strain>
    </source>
</reference>
<evidence type="ECO:0000313" key="8">
    <source>
        <dbReference type="Proteomes" id="UP000694255"/>
    </source>
</evidence>
<evidence type="ECO:0000256" key="4">
    <source>
        <dbReference type="ARBA" id="ARBA00023136"/>
    </source>
</evidence>
<feature type="transmembrane region" description="Helical" evidence="5">
    <location>
        <begin position="26"/>
        <end position="45"/>
    </location>
</feature>
<keyword evidence="8" id="KW-1185">Reference proteome</keyword>
<evidence type="ECO:0000256" key="2">
    <source>
        <dbReference type="ARBA" id="ARBA00022692"/>
    </source>
</evidence>
<proteinExistence type="predicted"/>
<keyword evidence="2 5" id="KW-0812">Transmembrane</keyword>
<sequence length="792" mass="93878">MPSSEIGRIRRNSGLTTPLTFRRTKLTRLIFLTACFMNLIYFLFYDHYDHLDSYLPHSKFPLSKETIHQYKQKITQRNSFEKSIQKKFREIELNPERFHVAFAQEIEEKLSINLKPFTKSVENENSWINQDTLFYDPRFTLSMYLHELKLQYANKKREDKGTNEVVVLPFHWADWIDLTILNRDLAAPLDTRISCSHIQSVTTKKPDTSYFCRDNSMLSHGQIEQMGFKSSSQLPGFIIHDHCAHDHEPPHDYRILEAKSYAMTTMKKPMNVVILNGQEGTYEFQVNPDINQRLASSEIVENYIRSNKVKNLEKAKLNHLKVWNQLKSKVQPTTLDRFDGGFESYIKMTSSLKHTSQPLKFPLKQSMFSYPAPITEQMAQLEQKQSETGLSVREQVYYEGLLACATYQIPDEPNYLHSATFIRNDERNRDGEKGWHYDWRFFNGALEYDVDGWTEQERNHRASIIKERILRAWFRFTIQKGIISWIQHGPVLSWFWNGLLFPIDKDIDIQLPISEMIRLAKDYNYTLVVEDPSEGYGKYLIDVNTYIHHREINDVNYVEGRFIDIDSGLYIDLTALSKSKSELPQGFWDTAMGQLRKRKKQKNDQVEIYNERRKHFYKFKQLSPLTFSQLQGVPVFIPPKVVYKLVFEYGEGFQEPEFHDWYFVPRLNLWIKKHDLIPVFDPEDITSNGKVNKDKLLYKVRRMTDEEVLKLLENDEILVEYYLTKDLTELHTKEMTYLFDNLGRDNILLGEEEQAMKEYRDLTRQFSFKKPLKKSLYSYEQSIERRAKERNN</sequence>
<dbReference type="InterPro" id="IPR009644">
    <property type="entry name" value="FKTN/MNN4/W02B3.4-1"/>
</dbReference>
<gene>
    <name evidence="7" type="ORF">J8A68_005336</name>
</gene>
<protein>
    <recommendedName>
        <fullName evidence="6">LicD/FKTN/FKRP nucleotidyltransferase domain-containing protein</fullName>
    </recommendedName>
</protein>
<name>A0A8J5QHW4_9ASCO</name>
<keyword evidence="4 5" id="KW-0472">Membrane</keyword>
<dbReference type="Proteomes" id="UP000694255">
    <property type="component" value="Unassembled WGS sequence"/>
</dbReference>
<dbReference type="OrthoDB" id="444255at2759"/>
<dbReference type="GeneID" id="73472136"/>